<dbReference type="NCBIfam" id="TIGR03696">
    <property type="entry name" value="Rhs_assc_core"/>
    <property type="match status" value="1"/>
</dbReference>
<name>A0A6M0S9T3_9CYAN</name>
<dbReference type="Gene3D" id="2.180.10.10">
    <property type="entry name" value="RHS repeat-associated core"/>
    <property type="match status" value="1"/>
</dbReference>
<proteinExistence type="predicted"/>
<dbReference type="Proteomes" id="UP000473574">
    <property type="component" value="Unassembled WGS sequence"/>
</dbReference>
<sequence>MYYRARYYDPAVGRFISEDPLGFDAGDANLYRYVFNSPPTTPTPAVNSQLCLWLWVSLPLGPSSMCSYRPRQSRHPQTVMIFMTMNISGNDWVPG</sequence>
<dbReference type="AlphaFoldDB" id="A0A6M0S9T3"/>
<accession>A0A6M0S9T3</accession>
<organism evidence="1 2">
    <name type="scientific">Adonisia turfae CCMR0082</name>
    <dbReference type="NCBI Taxonomy" id="2304604"/>
    <lineage>
        <taxon>Bacteria</taxon>
        <taxon>Bacillati</taxon>
        <taxon>Cyanobacteriota</taxon>
        <taxon>Adonisia</taxon>
        <taxon>Adonisia turfae</taxon>
    </lineage>
</organism>
<gene>
    <name evidence="1" type="ORF">D0962_21115</name>
</gene>
<dbReference type="EMBL" id="QZCE01000002">
    <property type="protein sequence ID" value="NEZ65245.1"/>
    <property type="molecule type" value="Genomic_DNA"/>
</dbReference>
<dbReference type="InterPro" id="IPR022385">
    <property type="entry name" value="Rhs_assc_core"/>
</dbReference>
<reference evidence="1 2" key="1">
    <citation type="journal article" date="2020" name="Microb. Ecol.">
        <title>Ecogenomics of the Marine Benthic Filamentous Cyanobacterium Adonisia.</title>
        <authorList>
            <person name="Walter J.M."/>
            <person name="Coutinho F.H."/>
            <person name="Leomil L."/>
            <person name="Hargreaves P.I."/>
            <person name="Campeao M.E."/>
            <person name="Vieira V.V."/>
            <person name="Silva B.S."/>
            <person name="Fistarol G.O."/>
            <person name="Salomon P.S."/>
            <person name="Sawabe T."/>
            <person name="Mino S."/>
            <person name="Hosokawa M."/>
            <person name="Miyashita H."/>
            <person name="Maruyama F."/>
            <person name="van Verk M.C."/>
            <person name="Dutilh B.E."/>
            <person name="Thompson C.C."/>
            <person name="Thompson F.L."/>
        </authorList>
    </citation>
    <scope>NUCLEOTIDE SEQUENCE [LARGE SCALE GENOMIC DNA]</scope>
    <source>
        <strain evidence="1 2">CCMR0082</strain>
    </source>
</reference>
<evidence type="ECO:0008006" key="3">
    <source>
        <dbReference type="Google" id="ProtNLM"/>
    </source>
</evidence>
<evidence type="ECO:0000313" key="2">
    <source>
        <dbReference type="Proteomes" id="UP000473574"/>
    </source>
</evidence>
<comment type="caution">
    <text evidence="1">The sequence shown here is derived from an EMBL/GenBank/DDBJ whole genome shotgun (WGS) entry which is preliminary data.</text>
</comment>
<evidence type="ECO:0000313" key="1">
    <source>
        <dbReference type="EMBL" id="NEZ65245.1"/>
    </source>
</evidence>
<protein>
    <recommendedName>
        <fullName evidence="3">RHS repeat-associated core domain-containing protein</fullName>
    </recommendedName>
</protein>